<dbReference type="STRING" id="568069.A0A1J1IUJ5"/>
<evidence type="ECO:0000313" key="7">
    <source>
        <dbReference type="EMBL" id="CRL03244.1"/>
    </source>
</evidence>
<dbReference type="PANTHER" id="PTHR12385">
    <property type="entry name" value="CHOLINE TRANSPORTER-LIKE (SLC FAMILY 44)"/>
    <property type="match status" value="1"/>
</dbReference>
<keyword evidence="4 6" id="KW-1133">Transmembrane helix</keyword>
<comment type="similarity">
    <text evidence="2 6">Belongs to the CTL (choline transporter-like) family.</text>
</comment>
<feature type="transmembrane region" description="Helical" evidence="6">
    <location>
        <begin position="25"/>
        <end position="46"/>
    </location>
</feature>
<evidence type="ECO:0000313" key="8">
    <source>
        <dbReference type="Proteomes" id="UP000183832"/>
    </source>
</evidence>
<feature type="transmembrane region" description="Helical" evidence="6">
    <location>
        <begin position="211"/>
        <end position="232"/>
    </location>
</feature>
<keyword evidence="8" id="KW-1185">Reference proteome</keyword>
<dbReference type="GO" id="GO:0022857">
    <property type="term" value="F:transmembrane transporter activity"/>
    <property type="evidence" value="ECO:0007669"/>
    <property type="project" value="UniProtKB-UniRule"/>
</dbReference>
<evidence type="ECO:0000256" key="6">
    <source>
        <dbReference type="RuleBase" id="RU368066"/>
    </source>
</evidence>
<feature type="transmembrane region" description="Helical" evidence="6">
    <location>
        <begin position="238"/>
        <end position="265"/>
    </location>
</feature>
<feature type="transmembrane region" description="Helical" evidence="6">
    <location>
        <begin position="467"/>
        <end position="492"/>
    </location>
</feature>
<name>A0A1J1IUJ5_9DIPT</name>
<dbReference type="InterPro" id="IPR007603">
    <property type="entry name" value="Choline_transptr-like"/>
</dbReference>
<organism evidence="7 8">
    <name type="scientific">Clunio marinus</name>
    <dbReference type="NCBI Taxonomy" id="568069"/>
    <lineage>
        <taxon>Eukaryota</taxon>
        <taxon>Metazoa</taxon>
        <taxon>Ecdysozoa</taxon>
        <taxon>Arthropoda</taxon>
        <taxon>Hexapoda</taxon>
        <taxon>Insecta</taxon>
        <taxon>Pterygota</taxon>
        <taxon>Neoptera</taxon>
        <taxon>Endopterygota</taxon>
        <taxon>Diptera</taxon>
        <taxon>Nematocera</taxon>
        <taxon>Chironomoidea</taxon>
        <taxon>Chironomidae</taxon>
        <taxon>Clunio</taxon>
    </lineage>
</organism>
<feature type="transmembrane region" description="Helical" evidence="6">
    <location>
        <begin position="416"/>
        <end position="447"/>
    </location>
</feature>
<keyword evidence="5 6" id="KW-0472">Membrane</keyword>
<dbReference type="PANTHER" id="PTHR12385:SF12">
    <property type="entry name" value="CHOLINE TRANSPORTER-LIKE PROTEIN"/>
    <property type="match status" value="1"/>
</dbReference>
<dbReference type="GO" id="GO:0005886">
    <property type="term" value="C:plasma membrane"/>
    <property type="evidence" value="ECO:0007669"/>
    <property type="project" value="UniProtKB-SubCell"/>
</dbReference>
<dbReference type="OrthoDB" id="420519at2759"/>
<evidence type="ECO:0000256" key="4">
    <source>
        <dbReference type="ARBA" id="ARBA00022989"/>
    </source>
</evidence>
<dbReference type="EMBL" id="CVRI01000059">
    <property type="protein sequence ID" value="CRL03244.1"/>
    <property type="molecule type" value="Genomic_DNA"/>
</dbReference>
<feature type="transmembrane region" description="Helical" evidence="6">
    <location>
        <begin position="568"/>
        <end position="589"/>
    </location>
</feature>
<dbReference type="AlphaFoldDB" id="A0A1J1IUJ5"/>
<protein>
    <recommendedName>
        <fullName evidence="6">Choline transporter-like protein</fullName>
    </recommendedName>
</protein>
<evidence type="ECO:0000256" key="2">
    <source>
        <dbReference type="ARBA" id="ARBA00007168"/>
    </source>
</evidence>
<feature type="transmembrane region" description="Helical" evidence="6">
    <location>
        <begin position="286"/>
        <end position="308"/>
    </location>
</feature>
<feature type="transmembrane region" description="Helical" evidence="6">
    <location>
        <begin position="337"/>
        <end position="360"/>
    </location>
</feature>
<sequence length="690" mass="77844">MGCFDSKPESRPEPTAVRGCTDVCWLIIFIIFWIFMIIIAGFAFVFGNPLRIINGYDSFGNTCGVQSNERFRETGLPSNVSGISTIDKPYVFFFDLKELKQSLKICVKNCPKKQIDDPRQLYNYYQQEGSKYCRYDFDMNKLNERISESDEMIFHFTGPCPKLPIYEGTPVLHRCIPSGKNAPHKEVKELYNLISSWDFVEQTSRDLYKSWHVILIVCGISLVLSIILIGLLHYLTQIISWLICIFVAVASIALTVLLWWTYYDIKRKKDHAELSQLAQYVQNETAVYVFAIIATIVMIILLVVIYFMSSKFSGLAALFEEAGKCMYSIPQIFGPPLLAFIFLVLFLAFWVSVVVCLSTASVPGFKPLLNYAQITNAPVSASQTANGGVAVKNAFDAKKSFKLVEYQETHYLKYMLYFYLVALIWTSEFIFAASQLCLAGAVAIWYFKKPTDSPVTDSMTKLIKYHLGSVAKGSFLITIFKIPRLILTYLYAKMKAASVKGNDCADCGLKCCICCFYCLEKFIRYLNHNAYTVIAIESINFCPAAGVAWKAIWTHVVSVATINGIGDFVLFLGKLAVAGVCGFIALLMLKSDPEIHFYMIPVFVIALFAFFVAHVILSLYEIVVDTLFLCVYEDRHINGPSGRWKESNLANLLGEEPVEAVEGRMQQIELTPITKQPFSSHYAQNDAEQA</sequence>
<feature type="transmembrane region" description="Helical" evidence="6">
    <location>
        <begin position="595"/>
        <end position="617"/>
    </location>
</feature>
<reference evidence="7 8" key="1">
    <citation type="submission" date="2015-04" db="EMBL/GenBank/DDBJ databases">
        <authorList>
            <person name="Syromyatnikov M.Y."/>
            <person name="Popov V.N."/>
        </authorList>
    </citation>
    <scope>NUCLEOTIDE SEQUENCE [LARGE SCALE GENOMIC DNA]</scope>
</reference>
<dbReference type="Pfam" id="PF04515">
    <property type="entry name" value="Choline_transpo"/>
    <property type="match status" value="1"/>
</dbReference>
<evidence type="ECO:0000256" key="5">
    <source>
        <dbReference type="ARBA" id="ARBA00023136"/>
    </source>
</evidence>
<gene>
    <name evidence="7" type="primary">putative CTL-like protein 1</name>
    <name evidence="7" type="ORF">CLUMA_CG016171</name>
</gene>
<evidence type="ECO:0000256" key="3">
    <source>
        <dbReference type="ARBA" id="ARBA00022692"/>
    </source>
</evidence>
<proteinExistence type="inferred from homology"/>
<comment type="function">
    <text evidence="6">Choline transporter.</text>
</comment>
<accession>A0A1J1IUJ5</accession>
<evidence type="ECO:0000256" key="1">
    <source>
        <dbReference type="ARBA" id="ARBA00004141"/>
    </source>
</evidence>
<dbReference type="Proteomes" id="UP000183832">
    <property type="component" value="Unassembled WGS sequence"/>
</dbReference>
<comment type="subcellular location">
    <subcellularLocation>
        <location evidence="6">Cell membrane</location>
        <topology evidence="6">Multi-pass membrane protein</topology>
    </subcellularLocation>
    <subcellularLocation>
        <location evidence="1">Membrane</location>
        <topology evidence="1">Multi-pass membrane protein</topology>
    </subcellularLocation>
</comment>
<keyword evidence="3 6" id="KW-0812">Transmembrane</keyword>